<evidence type="ECO:0000256" key="2">
    <source>
        <dbReference type="SAM" id="Phobius"/>
    </source>
</evidence>
<evidence type="ECO:0000256" key="1">
    <source>
        <dbReference type="SAM" id="MobiDB-lite"/>
    </source>
</evidence>
<proteinExistence type="predicted"/>
<keyword evidence="2" id="KW-0472">Membrane</keyword>
<feature type="chain" id="PRO_5009271494" evidence="3">
    <location>
        <begin position="32"/>
        <end position="345"/>
    </location>
</feature>
<keyword evidence="2" id="KW-1133">Transmembrane helix</keyword>
<name>A0A1H2CTF5_9ACTN</name>
<sequence length="345" mass="34464">MSRRFRHRMTALGLSGLILGAPFLLSGTASAGQPGGDGRQVSFGGGGVFGLSCGSQPSVEAMTVPAGSVVRVVNRTGHAAKLRLDGSPRGTIPADGVAEVVFRRGATPVLLTPVCAFGADEGLPVLVTTAPSAVAEDPDPKPGAPGDGAATIISKSAGKASPSRTAAGSRRTATASRPARTAKKDSRRGARRPAEPAPATSVRTATTAAQPEPRDDVTARLKTRPKPRPGPIAGTGDEAPAFTGMPPGGRAAFLPGTSAGSEAPYQAGVVPPFTETDYVAALGLEPETGGPSDLGSAASVTMVGRIEDGPPVGLLALTAVVCVLGVATAAIRSIVSQRASRTNMA</sequence>
<gene>
    <name evidence="4" type="ORF">SAMN04489716_6780</name>
</gene>
<evidence type="ECO:0000313" key="4">
    <source>
        <dbReference type="EMBL" id="SDT73788.1"/>
    </source>
</evidence>
<reference evidence="4 5" key="1">
    <citation type="submission" date="2016-10" db="EMBL/GenBank/DDBJ databases">
        <authorList>
            <person name="de Groot N.N."/>
        </authorList>
    </citation>
    <scope>NUCLEOTIDE SEQUENCE [LARGE SCALE GENOMIC DNA]</scope>
    <source>
        <strain evidence="4 5">DSM 43941</strain>
    </source>
</reference>
<organism evidence="4 5">
    <name type="scientific">Actinoplanes derwentensis</name>
    <dbReference type="NCBI Taxonomy" id="113562"/>
    <lineage>
        <taxon>Bacteria</taxon>
        <taxon>Bacillati</taxon>
        <taxon>Actinomycetota</taxon>
        <taxon>Actinomycetes</taxon>
        <taxon>Micromonosporales</taxon>
        <taxon>Micromonosporaceae</taxon>
        <taxon>Actinoplanes</taxon>
    </lineage>
</organism>
<keyword evidence="3" id="KW-0732">Signal</keyword>
<keyword evidence="2" id="KW-0812">Transmembrane</keyword>
<protein>
    <submittedName>
        <fullName evidence="4">Uncharacterized protein</fullName>
    </submittedName>
</protein>
<feature type="compositionally biased region" description="Basic and acidic residues" evidence="1">
    <location>
        <begin position="182"/>
        <end position="194"/>
    </location>
</feature>
<feature type="transmembrane region" description="Helical" evidence="2">
    <location>
        <begin position="312"/>
        <end position="335"/>
    </location>
</feature>
<feature type="compositionally biased region" description="Low complexity" evidence="1">
    <location>
        <begin position="160"/>
        <end position="179"/>
    </location>
</feature>
<accession>A0A1H2CTF5</accession>
<dbReference type="STRING" id="113562.SAMN04489716_6780"/>
<evidence type="ECO:0000313" key="5">
    <source>
        <dbReference type="Proteomes" id="UP000198688"/>
    </source>
</evidence>
<dbReference type="OrthoDB" id="3383382at2"/>
<dbReference type="RefSeq" id="WP_157751878.1">
    <property type="nucleotide sequence ID" value="NZ_BOMJ01000003.1"/>
</dbReference>
<keyword evidence="5" id="KW-1185">Reference proteome</keyword>
<dbReference type="AlphaFoldDB" id="A0A1H2CTF5"/>
<feature type="signal peptide" evidence="3">
    <location>
        <begin position="1"/>
        <end position="31"/>
    </location>
</feature>
<dbReference type="Proteomes" id="UP000198688">
    <property type="component" value="Chromosome I"/>
</dbReference>
<evidence type="ECO:0000256" key="3">
    <source>
        <dbReference type="SAM" id="SignalP"/>
    </source>
</evidence>
<feature type="region of interest" description="Disordered" evidence="1">
    <location>
        <begin position="133"/>
        <end position="239"/>
    </location>
</feature>
<dbReference type="EMBL" id="LT629758">
    <property type="protein sequence ID" value="SDT73788.1"/>
    <property type="molecule type" value="Genomic_DNA"/>
</dbReference>